<evidence type="ECO:0000256" key="2">
    <source>
        <dbReference type="ARBA" id="ARBA00022676"/>
    </source>
</evidence>
<feature type="non-terminal residue" evidence="5">
    <location>
        <position position="67"/>
    </location>
</feature>
<gene>
    <name evidence="5" type="ORF">MNBD_BACTEROID04-48</name>
</gene>
<dbReference type="SUPFAM" id="SSF53448">
    <property type="entry name" value="Nucleotide-diphospho-sugar transferases"/>
    <property type="match status" value="1"/>
</dbReference>
<evidence type="ECO:0000313" key="5">
    <source>
        <dbReference type="EMBL" id="VAW21992.1"/>
    </source>
</evidence>
<keyword evidence="3 5" id="KW-0808">Transferase</keyword>
<feature type="domain" description="Glycosyltransferase 2-like" evidence="4">
    <location>
        <begin position="6"/>
        <end position="66"/>
    </location>
</feature>
<reference evidence="5" key="1">
    <citation type="submission" date="2018-06" db="EMBL/GenBank/DDBJ databases">
        <authorList>
            <person name="Zhirakovskaya E."/>
        </authorList>
    </citation>
    <scope>NUCLEOTIDE SEQUENCE</scope>
</reference>
<dbReference type="GO" id="GO:0009247">
    <property type="term" value="P:glycolipid biosynthetic process"/>
    <property type="evidence" value="ECO:0007669"/>
    <property type="project" value="TreeGrafter"/>
</dbReference>
<dbReference type="PANTHER" id="PTHR43398:SF1">
    <property type="entry name" value="DOLICHOL-PHOSPHATE MANNOSYLTRANSFERASE SUBUNIT 1"/>
    <property type="match status" value="1"/>
</dbReference>
<dbReference type="InterPro" id="IPR039528">
    <property type="entry name" value="DPM1-like"/>
</dbReference>
<dbReference type="Pfam" id="PF00535">
    <property type="entry name" value="Glycos_transf_2"/>
    <property type="match status" value="1"/>
</dbReference>
<dbReference type="Gene3D" id="3.90.550.10">
    <property type="entry name" value="Spore Coat Polysaccharide Biosynthesis Protein SpsA, Chain A"/>
    <property type="match status" value="1"/>
</dbReference>
<proteinExistence type="inferred from homology"/>
<evidence type="ECO:0000259" key="4">
    <source>
        <dbReference type="Pfam" id="PF00535"/>
    </source>
</evidence>
<sequence length="67" mass="7689">MSNTLVIIPTYNEKENIEAIIKAVFSQEKQFDILVVDDSSPDGTSEIVSNLQRKFSNLFLEIRKEKN</sequence>
<dbReference type="InterPro" id="IPR001173">
    <property type="entry name" value="Glyco_trans_2-like"/>
</dbReference>
<evidence type="ECO:0000256" key="3">
    <source>
        <dbReference type="ARBA" id="ARBA00022679"/>
    </source>
</evidence>
<dbReference type="EMBL" id="UOER01000114">
    <property type="protein sequence ID" value="VAW21992.1"/>
    <property type="molecule type" value="Genomic_DNA"/>
</dbReference>
<evidence type="ECO:0000256" key="1">
    <source>
        <dbReference type="ARBA" id="ARBA00006739"/>
    </source>
</evidence>
<accession>A0A3B0U677</accession>
<protein>
    <submittedName>
        <fullName evidence="5">Dolichol-phosphate mannosyltransferase</fullName>
    </submittedName>
</protein>
<keyword evidence="2 5" id="KW-0328">Glycosyltransferase</keyword>
<dbReference type="AlphaFoldDB" id="A0A3B0U677"/>
<comment type="similarity">
    <text evidence="1">Belongs to the glycosyltransferase 2 family.</text>
</comment>
<organism evidence="5">
    <name type="scientific">hydrothermal vent metagenome</name>
    <dbReference type="NCBI Taxonomy" id="652676"/>
    <lineage>
        <taxon>unclassified sequences</taxon>
        <taxon>metagenomes</taxon>
        <taxon>ecological metagenomes</taxon>
    </lineage>
</organism>
<dbReference type="PANTHER" id="PTHR43398">
    <property type="entry name" value="DOLICHOL-PHOSPHATE MANNOSYLTRANSFERASE SUBUNIT 1"/>
    <property type="match status" value="1"/>
</dbReference>
<name>A0A3B0U677_9ZZZZ</name>
<dbReference type="GO" id="GO:0004582">
    <property type="term" value="F:dolichyl-phosphate beta-D-mannosyltransferase activity"/>
    <property type="evidence" value="ECO:0007669"/>
    <property type="project" value="InterPro"/>
</dbReference>
<dbReference type="GO" id="GO:0016020">
    <property type="term" value="C:membrane"/>
    <property type="evidence" value="ECO:0007669"/>
    <property type="project" value="GOC"/>
</dbReference>
<dbReference type="InterPro" id="IPR029044">
    <property type="entry name" value="Nucleotide-diphossugar_trans"/>
</dbReference>